<dbReference type="RefSeq" id="WP_358138339.1">
    <property type="nucleotide sequence ID" value="NZ_JBFALK010000019.1"/>
</dbReference>
<comment type="similarity">
    <text evidence="3 10">Belongs to the acyl-CoA dehydrogenase family.</text>
</comment>
<evidence type="ECO:0000259" key="13">
    <source>
        <dbReference type="Pfam" id="PF02771"/>
    </source>
</evidence>
<dbReference type="InterPro" id="IPR037069">
    <property type="entry name" value="AcylCoA_DH/ox_N_sf"/>
</dbReference>
<dbReference type="InterPro" id="IPR046373">
    <property type="entry name" value="Acyl-CoA_Oxase/DH_mid-dom_sf"/>
</dbReference>
<dbReference type="InterPro" id="IPR050741">
    <property type="entry name" value="Acyl-CoA_dehydrogenase"/>
</dbReference>
<protein>
    <recommendedName>
        <fullName evidence="8">Acyl-[acyl-carrier-protein] dehydrogenase MbtN</fullName>
    </recommendedName>
    <alternativeName>
        <fullName evidence="9">Mycobactin synthase protein N</fullName>
    </alternativeName>
</protein>
<dbReference type="EMBL" id="JBFALK010000019">
    <property type="protein sequence ID" value="MEV0972921.1"/>
    <property type="molecule type" value="Genomic_DNA"/>
</dbReference>
<dbReference type="Pfam" id="PF00441">
    <property type="entry name" value="Acyl-CoA_dh_1"/>
    <property type="match status" value="1"/>
</dbReference>
<comment type="cofactor">
    <cofactor evidence="1 10">
        <name>FAD</name>
        <dbReference type="ChEBI" id="CHEBI:57692"/>
    </cofactor>
</comment>
<evidence type="ECO:0000259" key="11">
    <source>
        <dbReference type="Pfam" id="PF00441"/>
    </source>
</evidence>
<dbReference type="PANTHER" id="PTHR48083">
    <property type="entry name" value="MEDIUM-CHAIN SPECIFIC ACYL-COA DEHYDROGENASE, MITOCHONDRIAL-RELATED"/>
    <property type="match status" value="1"/>
</dbReference>
<keyword evidence="5 10" id="KW-0274">FAD</keyword>
<evidence type="ECO:0000259" key="12">
    <source>
        <dbReference type="Pfam" id="PF02770"/>
    </source>
</evidence>
<proteinExistence type="inferred from homology"/>
<dbReference type="InterPro" id="IPR036250">
    <property type="entry name" value="AcylCo_DH-like_C"/>
</dbReference>
<evidence type="ECO:0000256" key="4">
    <source>
        <dbReference type="ARBA" id="ARBA00022630"/>
    </source>
</evidence>
<dbReference type="Pfam" id="PF02770">
    <property type="entry name" value="Acyl-CoA_dh_M"/>
    <property type="match status" value="1"/>
</dbReference>
<evidence type="ECO:0000256" key="7">
    <source>
        <dbReference type="ARBA" id="ARBA00037085"/>
    </source>
</evidence>
<feature type="domain" description="Acyl-CoA dehydrogenase/oxidase N-terminal" evidence="13">
    <location>
        <begin position="8"/>
        <end position="120"/>
    </location>
</feature>
<sequence length="383" mass="42022">MRRAFYEEDHEVFRYAVREFVAREVVPHQLGWEDAGRVDPALWPAAGRQGLLGLAVPERYGGGGTGDYRFRCVFMEELARVGAASVNSQVSLVDDLVLPYLLDLGTGEQRERWLPGLCGGALTPALAITEPGAGSDLRGIATTARRDGDHWLLNGGKTFITNGGHADVLVVVARADPEGGGRGFSLFLVERGSPGFTAGRDLDKLGQRGENVAELFFDDVWLPAGALLGTEGEGLRHLREHLPTERMSIAVYALAAAEAALGWTLDYVRQRGAFGQRIADFQNTRFELAEMRTELDVTRSFVHDAVLALNAGDLSATDAAKAKWWTTELQQRVVSRCLQLHGGYGYMREYPIARAFVDARVQTIYGGTTEIMKDLIGRDLVRE</sequence>
<keyword evidence="6 10" id="KW-0560">Oxidoreductase</keyword>
<evidence type="ECO:0000256" key="1">
    <source>
        <dbReference type="ARBA" id="ARBA00001974"/>
    </source>
</evidence>
<evidence type="ECO:0000256" key="2">
    <source>
        <dbReference type="ARBA" id="ARBA00005102"/>
    </source>
</evidence>
<name>A0ABV3GMR2_MICGL</name>
<dbReference type="InterPro" id="IPR013786">
    <property type="entry name" value="AcylCoA_DH/ox_N"/>
</dbReference>
<dbReference type="PROSITE" id="PS00072">
    <property type="entry name" value="ACYL_COA_DH_1"/>
    <property type="match status" value="1"/>
</dbReference>
<keyword evidence="15" id="KW-1185">Reference proteome</keyword>
<dbReference type="Pfam" id="PF02771">
    <property type="entry name" value="Acyl-CoA_dh_N"/>
    <property type="match status" value="1"/>
</dbReference>
<evidence type="ECO:0000256" key="10">
    <source>
        <dbReference type="RuleBase" id="RU362125"/>
    </source>
</evidence>
<dbReference type="Proteomes" id="UP001551675">
    <property type="component" value="Unassembled WGS sequence"/>
</dbReference>
<evidence type="ECO:0000256" key="5">
    <source>
        <dbReference type="ARBA" id="ARBA00022827"/>
    </source>
</evidence>
<dbReference type="SUPFAM" id="SSF56645">
    <property type="entry name" value="Acyl-CoA dehydrogenase NM domain-like"/>
    <property type="match status" value="1"/>
</dbReference>
<dbReference type="Gene3D" id="2.40.110.10">
    <property type="entry name" value="Butyryl-CoA Dehydrogenase, subunit A, domain 2"/>
    <property type="match status" value="1"/>
</dbReference>
<dbReference type="PROSITE" id="PS00073">
    <property type="entry name" value="ACYL_COA_DH_2"/>
    <property type="match status" value="1"/>
</dbReference>
<keyword evidence="4 10" id="KW-0285">Flavoprotein</keyword>
<evidence type="ECO:0000256" key="8">
    <source>
        <dbReference type="ARBA" id="ARBA00040394"/>
    </source>
</evidence>
<dbReference type="InterPro" id="IPR006091">
    <property type="entry name" value="Acyl-CoA_Oxase/DH_mid-dom"/>
</dbReference>
<feature type="domain" description="Acyl-CoA dehydrogenase/oxidase C-terminal" evidence="11">
    <location>
        <begin position="232"/>
        <end position="380"/>
    </location>
</feature>
<evidence type="ECO:0000256" key="6">
    <source>
        <dbReference type="ARBA" id="ARBA00023002"/>
    </source>
</evidence>
<comment type="pathway">
    <text evidence="2">Siderophore biosynthesis; mycobactin biosynthesis.</text>
</comment>
<evidence type="ECO:0000256" key="9">
    <source>
        <dbReference type="ARBA" id="ARBA00042660"/>
    </source>
</evidence>
<dbReference type="Gene3D" id="1.10.540.10">
    <property type="entry name" value="Acyl-CoA dehydrogenase/oxidase, N-terminal domain"/>
    <property type="match status" value="1"/>
</dbReference>
<dbReference type="Gene3D" id="1.20.140.10">
    <property type="entry name" value="Butyryl-CoA Dehydrogenase, subunit A, domain 3"/>
    <property type="match status" value="1"/>
</dbReference>
<reference evidence="14 15" key="1">
    <citation type="submission" date="2024-06" db="EMBL/GenBank/DDBJ databases">
        <title>The Natural Products Discovery Center: Release of the First 8490 Sequenced Strains for Exploring Actinobacteria Biosynthetic Diversity.</title>
        <authorList>
            <person name="Kalkreuter E."/>
            <person name="Kautsar S.A."/>
            <person name="Yang D."/>
            <person name="Bader C.D."/>
            <person name="Teijaro C.N."/>
            <person name="Fluegel L."/>
            <person name="Davis C.M."/>
            <person name="Simpson J.R."/>
            <person name="Lauterbach L."/>
            <person name="Steele A.D."/>
            <person name="Gui C."/>
            <person name="Meng S."/>
            <person name="Li G."/>
            <person name="Viehrig K."/>
            <person name="Ye F."/>
            <person name="Su P."/>
            <person name="Kiefer A.F."/>
            <person name="Nichols A."/>
            <person name="Cepeda A.J."/>
            <person name="Yan W."/>
            <person name="Fan B."/>
            <person name="Jiang Y."/>
            <person name="Adhikari A."/>
            <person name="Zheng C.-J."/>
            <person name="Schuster L."/>
            <person name="Cowan T.M."/>
            <person name="Smanski M.J."/>
            <person name="Chevrette M.G."/>
            <person name="De Carvalho L.P.S."/>
            <person name="Shen B."/>
        </authorList>
    </citation>
    <scope>NUCLEOTIDE SEQUENCE [LARGE SCALE GENOMIC DNA]</scope>
    <source>
        <strain evidence="14 15">NPDC050100</strain>
    </source>
</reference>
<feature type="domain" description="Acyl-CoA oxidase/dehydrogenase middle" evidence="12">
    <location>
        <begin position="125"/>
        <end position="220"/>
    </location>
</feature>
<gene>
    <name evidence="14" type="ORF">AB0I59_30320</name>
</gene>
<accession>A0ABV3GMR2</accession>
<evidence type="ECO:0000313" key="15">
    <source>
        <dbReference type="Proteomes" id="UP001551675"/>
    </source>
</evidence>
<comment type="function">
    <text evidence="7">Catalyzes the dehydrogenation at the alpha-beta position of ACP-bound acyl chains. This results in the introduction of a double bond in the lipidic chain, which is further transferred to the epsilon-amino group of lysine residue in the mycobactin core by MbtK.</text>
</comment>
<dbReference type="PANTHER" id="PTHR48083:SF20">
    <property type="entry name" value="LONG-CHAIN SPECIFIC ACYL-COA DEHYDROGENASE, MITOCHONDRIAL"/>
    <property type="match status" value="1"/>
</dbReference>
<evidence type="ECO:0000256" key="3">
    <source>
        <dbReference type="ARBA" id="ARBA00009347"/>
    </source>
</evidence>
<evidence type="ECO:0000313" key="14">
    <source>
        <dbReference type="EMBL" id="MEV0972921.1"/>
    </source>
</evidence>
<dbReference type="InterPro" id="IPR009075">
    <property type="entry name" value="AcylCo_DH/oxidase_C"/>
</dbReference>
<comment type="caution">
    <text evidence="14">The sequence shown here is derived from an EMBL/GenBank/DDBJ whole genome shotgun (WGS) entry which is preliminary data.</text>
</comment>
<dbReference type="InterPro" id="IPR006089">
    <property type="entry name" value="Acyl-CoA_DH_CS"/>
</dbReference>
<dbReference type="SUPFAM" id="SSF47203">
    <property type="entry name" value="Acyl-CoA dehydrogenase C-terminal domain-like"/>
    <property type="match status" value="1"/>
</dbReference>
<organism evidence="14 15">
    <name type="scientific">Microtetraspora glauca</name>
    <dbReference type="NCBI Taxonomy" id="1996"/>
    <lineage>
        <taxon>Bacteria</taxon>
        <taxon>Bacillati</taxon>
        <taxon>Actinomycetota</taxon>
        <taxon>Actinomycetes</taxon>
        <taxon>Streptosporangiales</taxon>
        <taxon>Streptosporangiaceae</taxon>
        <taxon>Microtetraspora</taxon>
    </lineage>
</organism>
<dbReference type="InterPro" id="IPR009100">
    <property type="entry name" value="AcylCoA_DH/oxidase_NM_dom_sf"/>
</dbReference>